<dbReference type="PROSITE" id="PS50222">
    <property type="entry name" value="EF_HAND_2"/>
    <property type="match status" value="1"/>
</dbReference>
<dbReference type="Pfam" id="PF13202">
    <property type="entry name" value="EF-hand_5"/>
    <property type="match status" value="1"/>
</dbReference>
<evidence type="ECO:0000313" key="4">
    <source>
        <dbReference type="Proteomes" id="UP001500016"/>
    </source>
</evidence>
<accession>A0ABN2VUU5</accession>
<organism evidence="3 4">
    <name type="scientific">Streptomyces albiaxialis</name>
    <dbReference type="NCBI Taxonomy" id="329523"/>
    <lineage>
        <taxon>Bacteria</taxon>
        <taxon>Bacillati</taxon>
        <taxon>Actinomycetota</taxon>
        <taxon>Actinomycetes</taxon>
        <taxon>Kitasatosporales</taxon>
        <taxon>Streptomycetaceae</taxon>
        <taxon>Streptomyces</taxon>
    </lineage>
</organism>
<dbReference type="InterPro" id="IPR018247">
    <property type="entry name" value="EF_Hand_1_Ca_BS"/>
</dbReference>
<name>A0ABN2VUU5_9ACTN</name>
<feature type="domain" description="EF-hand" evidence="2">
    <location>
        <begin position="160"/>
        <end position="195"/>
    </location>
</feature>
<dbReference type="InterPro" id="IPR002048">
    <property type="entry name" value="EF_hand_dom"/>
</dbReference>
<sequence length="220" mass="25271">MSPPSVWPFGRRHRPPHARGDLPPARVDALLRWKMNRWFDCLDADGDGRMTFHDYELAALRAARAFSHRPGSREQRRLHACFRKLWRRHERRAGAEEGVPLTREAFVTHMAHALAEERRSLLSAVNSLCCAMVDVADEDGDNQVSEREYRVLLAAAFRLVSERDLRTAYRTLDRDASGTLEHNEIHEAFVEFFSSTDPAAQGNWLLGAPPPTPRHHRARY</sequence>
<dbReference type="SMART" id="SM00054">
    <property type="entry name" value="EFh"/>
    <property type="match status" value="3"/>
</dbReference>
<proteinExistence type="predicted"/>
<keyword evidence="4" id="KW-1185">Reference proteome</keyword>
<reference evidence="3 4" key="1">
    <citation type="journal article" date="2019" name="Int. J. Syst. Evol. Microbiol.">
        <title>The Global Catalogue of Microorganisms (GCM) 10K type strain sequencing project: providing services to taxonomists for standard genome sequencing and annotation.</title>
        <authorList>
            <consortium name="The Broad Institute Genomics Platform"/>
            <consortium name="The Broad Institute Genome Sequencing Center for Infectious Disease"/>
            <person name="Wu L."/>
            <person name="Ma J."/>
        </authorList>
    </citation>
    <scope>NUCLEOTIDE SEQUENCE [LARGE SCALE GENOMIC DNA]</scope>
    <source>
        <strain evidence="3 4">JCM 15478</strain>
    </source>
</reference>
<dbReference type="EMBL" id="BAAAPE010000007">
    <property type="protein sequence ID" value="GAA2072785.1"/>
    <property type="molecule type" value="Genomic_DNA"/>
</dbReference>
<gene>
    <name evidence="3" type="ORF">GCM10009801_25620</name>
</gene>
<evidence type="ECO:0000256" key="1">
    <source>
        <dbReference type="SAM" id="MobiDB-lite"/>
    </source>
</evidence>
<protein>
    <recommendedName>
        <fullName evidence="2">EF-hand domain-containing protein</fullName>
    </recommendedName>
</protein>
<comment type="caution">
    <text evidence="3">The sequence shown here is derived from an EMBL/GenBank/DDBJ whole genome shotgun (WGS) entry which is preliminary data.</text>
</comment>
<evidence type="ECO:0000313" key="3">
    <source>
        <dbReference type="EMBL" id="GAA2072785.1"/>
    </source>
</evidence>
<dbReference type="Pfam" id="PF13833">
    <property type="entry name" value="EF-hand_8"/>
    <property type="match status" value="1"/>
</dbReference>
<dbReference type="Proteomes" id="UP001500016">
    <property type="component" value="Unassembled WGS sequence"/>
</dbReference>
<dbReference type="InterPro" id="IPR011992">
    <property type="entry name" value="EF-hand-dom_pair"/>
</dbReference>
<dbReference type="RefSeq" id="WP_344527305.1">
    <property type="nucleotide sequence ID" value="NZ_BAAAPE010000007.1"/>
</dbReference>
<feature type="region of interest" description="Disordered" evidence="1">
    <location>
        <begin position="1"/>
        <end position="21"/>
    </location>
</feature>
<evidence type="ECO:0000259" key="2">
    <source>
        <dbReference type="PROSITE" id="PS50222"/>
    </source>
</evidence>
<dbReference type="SUPFAM" id="SSF47473">
    <property type="entry name" value="EF-hand"/>
    <property type="match status" value="1"/>
</dbReference>
<dbReference type="Gene3D" id="1.10.238.10">
    <property type="entry name" value="EF-hand"/>
    <property type="match status" value="1"/>
</dbReference>
<dbReference type="PROSITE" id="PS00018">
    <property type="entry name" value="EF_HAND_1"/>
    <property type="match status" value="3"/>
</dbReference>